<dbReference type="RefSeq" id="WP_067082648.1">
    <property type="nucleotide sequence ID" value="NZ_LRFG02000002.1"/>
</dbReference>
<keyword evidence="2" id="KW-0732">Signal</keyword>
<feature type="signal peptide" evidence="2">
    <location>
        <begin position="1"/>
        <end position="19"/>
    </location>
</feature>
<dbReference type="CDD" id="cd15482">
    <property type="entry name" value="Sialidase_non-viral"/>
    <property type="match status" value="1"/>
</dbReference>
<dbReference type="InterPro" id="IPR028974">
    <property type="entry name" value="TSP_type-3_rpt"/>
</dbReference>
<organism evidence="3 4">
    <name type="scientific">Microbulbifer flavimaris</name>
    <dbReference type="NCBI Taxonomy" id="1781068"/>
    <lineage>
        <taxon>Bacteria</taxon>
        <taxon>Pseudomonadati</taxon>
        <taxon>Pseudomonadota</taxon>
        <taxon>Gammaproteobacteria</taxon>
        <taxon>Cellvibrionales</taxon>
        <taxon>Microbulbiferaceae</taxon>
        <taxon>Microbulbifer</taxon>
    </lineage>
</organism>
<reference evidence="3" key="1">
    <citation type="submission" date="2017-08" db="EMBL/GenBank/DDBJ databases">
        <title>Microbulbifer marisrubri sp. nov., a halophilic alphaproteobacterium isolated from marine sediment of the Yellow Sea, China.</title>
        <authorList>
            <person name="Zhang G."/>
            <person name="Xiong Q."/>
        </authorList>
    </citation>
    <scope>NUCLEOTIDE SEQUENCE [LARGE SCALE GENOMIC DNA]</scope>
    <source>
        <strain evidence="3">WRN-8</strain>
    </source>
</reference>
<dbReference type="SUPFAM" id="SSF50939">
    <property type="entry name" value="Sialidases"/>
    <property type="match status" value="1"/>
</dbReference>
<dbReference type="EMBL" id="LRFG02000002">
    <property type="protein sequence ID" value="PCO05609.1"/>
    <property type="molecule type" value="Genomic_DNA"/>
</dbReference>
<feature type="compositionally biased region" description="Basic and acidic residues" evidence="1">
    <location>
        <begin position="222"/>
        <end position="231"/>
    </location>
</feature>
<evidence type="ECO:0000256" key="2">
    <source>
        <dbReference type="SAM" id="SignalP"/>
    </source>
</evidence>
<feature type="compositionally biased region" description="Acidic residues" evidence="1">
    <location>
        <begin position="238"/>
        <end position="300"/>
    </location>
</feature>
<evidence type="ECO:0000313" key="3">
    <source>
        <dbReference type="EMBL" id="PCO05609.1"/>
    </source>
</evidence>
<feature type="region of interest" description="Disordered" evidence="1">
    <location>
        <begin position="195"/>
        <end position="361"/>
    </location>
</feature>
<gene>
    <name evidence="3" type="ORF">AWR36_006215</name>
</gene>
<dbReference type="PROSITE" id="PS51257">
    <property type="entry name" value="PROKAR_LIPOPROTEIN"/>
    <property type="match status" value="1"/>
</dbReference>
<dbReference type="Gene3D" id="2.120.10.10">
    <property type="match status" value="1"/>
</dbReference>
<feature type="chain" id="PRO_5045658315" evidence="2">
    <location>
        <begin position="20"/>
        <end position="802"/>
    </location>
</feature>
<evidence type="ECO:0000256" key="1">
    <source>
        <dbReference type="SAM" id="MobiDB-lite"/>
    </source>
</evidence>
<protein>
    <submittedName>
        <fullName evidence="3">Exo-alpha-sialidase</fullName>
    </submittedName>
</protein>
<sequence>MKRTLINTITLSSSILLVACGGGGSGDGATQDSNPPTSTSPTVLIGSIIDSPIQNIQFKTSSNREGTTDNNGEFEFEENDTVVFSIGNIEFEAIDAKQGLTPLELFGTGNLEDRRVINFTRFIQTLDDDGDISLAITITERAASAVETSSLVLSDFDSEPADFSASEKVQNLLTELNLSELVSIDNANTHFSESLRSSDIIDTDDDGSPNKNDTDDDNDGIEDQHDEHPYDEQASGDFDGDGIDNIDDNDDDNDGTDDSADDFPFDGSETTDSDGDSIGDNADTDDDNDGFSDDIDEFPYDPDKSGDVDGDGIDNLSDDDDDGDGVLDINDQFPLDGSETEDFDSDGIGDNADTDDDNDNIIDSEDRLYVTGQRDSYLQEETIKLTAKGFDPNFEIALESDGWHIQFYTYSVEEPGNYLTEYVNGGAYNANFDAFSKLWTIEYWAPRKPGNYRTELSLYCSMSPSACESFPYEEVKQNIFFASTCEQEPCTYEPLPARGNYVTNTATSSVQPGFAQKNDGSLIAIYSVNSEFSTLSTESLDGGATWEDKATLPERVYGDPSIIETAGGSLIFAALCNGGGGVCLYSSSDGSLWSKQDISPLLNFERCTTSECTEEITADSIIQLSNGSYAISYSHRLEEGNEIKYDVFVSSSEDLQNWSSPVQVSNGPGWEYSSSLLQTETGKFYIAYRSNDSQTTTVAASDDLADWSQRFTLGSYNYGSNPTLVEISGKPTVFYARNFNLYYSYLMSSGTFSDPSIVADQIPFGPDVKLLQNGKLGIIYEMDLNNQRDIFYEELDAPPVDG</sequence>
<accession>A0ABX4HZQ6</accession>
<proteinExistence type="predicted"/>
<comment type="caution">
    <text evidence="3">The sequence shown here is derived from an EMBL/GenBank/DDBJ whole genome shotgun (WGS) entry which is preliminary data.</text>
</comment>
<dbReference type="Proteomes" id="UP000218427">
    <property type="component" value="Unassembled WGS sequence"/>
</dbReference>
<evidence type="ECO:0000313" key="4">
    <source>
        <dbReference type="Proteomes" id="UP000218427"/>
    </source>
</evidence>
<dbReference type="InterPro" id="IPR036278">
    <property type="entry name" value="Sialidase_sf"/>
</dbReference>
<feature type="compositionally biased region" description="Acidic residues" evidence="1">
    <location>
        <begin position="338"/>
        <end position="361"/>
    </location>
</feature>
<dbReference type="Gene3D" id="4.10.1080.10">
    <property type="entry name" value="TSP type-3 repeat"/>
    <property type="match status" value="1"/>
</dbReference>
<name>A0ABX4HZQ6_9GAMM</name>
<dbReference type="SUPFAM" id="SSF103647">
    <property type="entry name" value="TSP type-3 repeat"/>
    <property type="match status" value="1"/>
</dbReference>
<feature type="compositionally biased region" description="Acidic residues" evidence="1">
    <location>
        <begin position="308"/>
        <end position="325"/>
    </location>
</feature>
<keyword evidence="4" id="KW-1185">Reference proteome</keyword>